<accession>A0AC34R1G7</accession>
<sequence length="368" mass="42336">MNALFGWGQQIDVFIHLTDEDTRKKVQIRGEDGHLEEHLLYFDGESVSGDVTIKLKKKGQKYEHQGIRVDFIGQIEVYYDRGNTYDFVSLSKDLARPGELFEDTTYPFFFANVTKSFESYVGCNVKLRYFVRATVFRRLTDIVKEKDIIVHSLSSYPDTDVNLKMEVGIEDCLHIEFEYNRSRYHLKDVIVGKIYFLLVRIKIKYMEIAIIRRESVGSGPNTYNESETIAKYEIMDGAPVKGETIPIRLFLAGYELGPTMRDIGKRFSVRYFLNLVLVDEEDRRYFKQQEITLYRKADLPNRRTFNSGGTSIADVESKQQEAIKKALANNTKDDELTNGNIGENDNTTTPEPAVNSNSPISEENVETT</sequence>
<reference evidence="2" key="1">
    <citation type="submission" date="2022-11" db="UniProtKB">
        <authorList>
            <consortium name="WormBaseParasite"/>
        </authorList>
    </citation>
    <scope>IDENTIFICATION</scope>
</reference>
<dbReference type="WBParaSite" id="JU765_v2.g249.t1">
    <property type="protein sequence ID" value="JU765_v2.g249.t1"/>
    <property type="gene ID" value="JU765_v2.g249"/>
</dbReference>
<dbReference type="Proteomes" id="UP000887576">
    <property type="component" value="Unplaced"/>
</dbReference>
<protein>
    <submittedName>
        <fullName evidence="2">Uncharacterized protein</fullName>
    </submittedName>
</protein>
<proteinExistence type="predicted"/>
<evidence type="ECO:0000313" key="1">
    <source>
        <dbReference type="Proteomes" id="UP000887576"/>
    </source>
</evidence>
<name>A0AC34R1G7_9BILA</name>
<organism evidence="1 2">
    <name type="scientific">Panagrolaimus sp. JU765</name>
    <dbReference type="NCBI Taxonomy" id="591449"/>
    <lineage>
        <taxon>Eukaryota</taxon>
        <taxon>Metazoa</taxon>
        <taxon>Ecdysozoa</taxon>
        <taxon>Nematoda</taxon>
        <taxon>Chromadorea</taxon>
        <taxon>Rhabditida</taxon>
        <taxon>Tylenchina</taxon>
        <taxon>Panagrolaimomorpha</taxon>
        <taxon>Panagrolaimoidea</taxon>
        <taxon>Panagrolaimidae</taxon>
        <taxon>Panagrolaimus</taxon>
    </lineage>
</organism>
<evidence type="ECO:0000313" key="2">
    <source>
        <dbReference type="WBParaSite" id="JU765_v2.g249.t1"/>
    </source>
</evidence>